<name>X0X6I6_9ZZZZ</name>
<dbReference type="PANTHER" id="PTHR30255">
    <property type="entry name" value="SINGLE-STRANDED-DNA-SPECIFIC EXONUCLEASE RECJ"/>
    <property type="match status" value="1"/>
</dbReference>
<accession>X0X6I6</accession>
<gene>
    <name evidence="2" type="ORF">S01H1_63823</name>
</gene>
<comment type="caution">
    <text evidence="2">The sequence shown here is derived from an EMBL/GenBank/DDBJ whole genome shotgun (WGS) entry which is preliminary data.</text>
</comment>
<proteinExistence type="predicted"/>
<sequence length="156" mass="16800">MARTWQLANQTDIPPAFREVVGGHPLVARLLAQRGHADRDQARAFLDPSLYVPASPYELPGMAEAIDLLRGAISRGERVRIWGDFDADGQTATAVLYEALTAAGANAPRSAGAQVDYQLPRRDEGHGLHQRAIDDALRDGVSTLITCDTGIGDVEI</sequence>
<reference evidence="2" key="1">
    <citation type="journal article" date="2014" name="Front. Microbiol.">
        <title>High frequency of phylogenetically diverse reductive dehalogenase-homologous genes in deep subseafloor sedimentary metagenomes.</title>
        <authorList>
            <person name="Kawai M."/>
            <person name="Futagami T."/>
            <person name="Toyoda A."/>
            <person name="Takaki Y."/>
            <person name="Nishi S."/>
            <person name="Hori S."/>
            <person name="Arai W."/>
            <person name="Tsubouchi T."/>
            <person name="Morono Y."/>
            <person name="Uchiyama I."/>
            <person name="Ito T."/>
            <person name="Fujiyama A."/>
            <person name="Inagaki F."/>
            <person name="Takami H."/>
        </authorList>
    </citation>
    <scope>NUCLEOTIDE SEQUENCE</scope>
    <source>
        <strain evidence="2">Expedition CK06-06</strain>
    </source>
</reference>
<feature type="domain" description="DDH" evidence="1">
    <location>
        <begin position="79"/>
        <end position="154"/>
    </location>
</feature>
<feature type="non-terminal residue" evidence="2">
    <location>
        <position position="156"/>
    </location>
</feature>
<dbReference type="EMBL" id="BARS01042026">
    <property type="protein sequence ID" value="GAG38645.1"/>
    <property type="molecule type" value="Genomic_DNA"/>
</dbReference>
<dbReference type="Gene3D" id="3.90.1640.30">
    <property type="match status" value="1"/>
</dbReference>
<dbReference type="AlphaFoldDB" id="X0X6I6"/>
<dbReference type="InterPro" id="IPR001667">
    <property type="entry name" value="DDH_dom"/>
</dbReference>
<dbReference type="Pfam" id="PF01368">
    <property type="entry name" value="DHH"/>
    <property type="match status" value="1"/>
</dbReference>
<evidence type="ECO:0000313" key="2">
    <source>
        <dbReference type="EMBL" id="GAG38645.1"/>
    </source>
</evidence>
<evidence type="ECO:0000259" key="1">
    <source>
        <dbReference type="Pfam" id="PF01368"/>
    </source>
</evidence>
<dbReference type="SUPFAM" id="SSF64182">
    <property type="entry name" value="DHH phosphoesterases"/>
    <property type="match status" value="1"/>
</dbReference>
<dbReference type="PANTHER" id="PTHR30255:SF2">
    <property type="entry name" value="SINGLE-STRANDED-DNA-SPECIFIC EXONUCLEASE RECJ"/>
    <property type="match status" value="1"/>
</dbReference>
<protein>
    <recommendedName>
        <fullName evidence="1">DDH domain-containing protein</fullName>
    </recommendedName>
</protein>
<dbReference type="GO" id="GO:0004527">
    <property type="term" value="F:exonuclease activity"/>
    <property type="evidence" value="ECO:0007669"/>
    <property type="project" value="UniProtKB-KW"/>
</dbReference>
<dbReference type="InterPro" id="IPR051673">
    <property type="entry name" value="SSDNA_exonuclease_RecJ"/>
</dbReference>
<dbReference type="InterPro" id="IPR038763">
    <property type="entry name" value="DHH_sf"/>
</dbReference>
<organism evidence="2">
    <name type="scientific">marine sediment metagenome</name>
    <dbReference type="NCBI Taxonomy" id="412755"/>
    <lineage>
        <taxon>unclassified sequences</taxon>
        <taxon>metagenomes</taxon>
        <taxon>ecological metagenomes</taxon>
    </lineage>
</organism>